<proteinExistence type="predicted"/>
<sequence>MADKKIVYCYSADTGEYVGQTTAQRSPLELEEEVYLVPAWAAADAPPPAASRQAAVWRTDDGRIPAHCILGGSWQLLPDWRAVPLWDTATAQPIAAQLGDTPEALGATELAPPPFGVWDGASWRVDHAAEAAAQRAAVETEIAARRGQADAAIVPLQDATDLDMATPAESMLLAAWRRYRVELSRVPLQPDYPATIAWPPEPSAQ</sequence>
<dbReference type="InterPro" id="IPR003458">
    <property type="entry name" value="Phage_T4_Gp38_tail_assem"/>
</dbReference>
<gene>
    <name evidence="1" type="ORF">KIF53_09400</name>
</gene>
<accession>A0ABS7FCM9</accession>
<evidence type="ECO:0000313" key="2">
    <source>
        <dbReference type="Proteomes" id="UP000711178"/>
    </source>
</evidence>
<protein>
    <submittedName>
        <fullName evidence="1">Tail assembly chaperone</fullName>
    </submittedName>
</protein>
<dbReference type="RefSeq" id="WP_052258464.1">
    <property type="nucleotide sequence ID" value="NZ_CP142381.1"/>
</dbReference>
<evidence type="ECO:0000313" key="1">
    <source>
        <dbReference type="EMBL" id="MBW8287838.1"/>
    </source>
</evidence>
<keyword evidence="2" id="KW-1185">Reference proteome</keyword>
<name>A0ABS7FCM9_9NEIS</name>
<comment type="caution">
    <text evidence="1">The sequence shown here is derived from an EMBL/GenBank/DDBJ whole genome shotgun (WGS) entry which is preliminary data.</text>
</comment>
<dbReference type="GeneID" id="89687507"/>
<dbReference type="Proteomes" id="UP000711178">
    <property type="component" value="Unassembled WGS sequence"/>
</dbReference>
<dbReference type="EMBL" id="JAHDTB010000006">
    <property type="protein sequence ID" value="MBW8287838.1"/>
    <property type="molecule type" value="Genomic_DNA"/>
</dbReference>
<reference evidence="1 2" key="1">
    <citation type="submission" date="2021-05" db="EMBL/GenBank/DDBJ databases">
        <title>Draft Whole Genome Sequencing Of Biosensor Chromobacterium violaceum Strain CV026 Reveals A Regulatory RNA In Chromobacterium violaceum Phenotype Regulatory Network.</title>
        <authorList>
            <person name="Hong K.W."/>
            <person name="Chan K.G."/>
            <person name="Chang C.-Y."/>
        </authorList>
    </citation>
    <scope>NUCLEOTIDE SEQUENCE [LARGE SCALE GENOMIC DNA]</scope>
    <source>
        <strain evidence="1 2">ATCC 31532</strain>
    </source>
</reference>
<dbReference type="Pfam" id="PF02413">
    <property type="entry name" value="Caudo_TAP"/>
    <property type="match status" value="1"/>
</dbReference>
<organism evidence="1 2">
    <name type="scientific">Chromobacterium subtsugae</name>
    <dbReference type="NCBI Taxonomy" id="251747"/>
    <lineage>
        <taxon>Bacteria</taxon>
        <taxon>Pseudomonadati</taxon>
        <taxon>Pseudomonadota</taxon>
        <taxon>Betaproteobacteria</taxon>
        <taxon>Neisseriales</taxon>
        <taxon>Chromobacteriaceae</taxon>
        <taxon>Chromobacterium</taxon>
    </lineage>
</organism>